<dbReference type="STRING" id="5762.D2V5R5"/>
<protein>
    <submittedName>
        <fullName evidence="2">Predicted protein</fullName>
    </submittedName>
</protein>
<name>D2V5R5_NAEGR</name>
<dbReference type="InterPro" id="IPR019341">
    <property type="entry name" value="Alpha/Gamma-adaptin-bd_p34"/>
</dbReference>
<dbReference type="KEGG" id="ngr:NAEGRDRAFT_46889"/>
<dbReference type="Proteomes" id="UP000006671">
    <property type="component" value="Unassembled WGS sequence"/>
</dbReference>
<evidence type="ECO:0000313" key="3">
    <source>
        <dbReference type="Proteomes" id="UP000006671"/>
    </source>
</evidence>
<dbReference type="GeneID" id="8861870"/>
<proteinExistence type="predicted"/>
<evidence type="ECO:0000256" key="1">
    <source>
        <dbReference type="SAM" id="Coils"/>
    </source>
</evidence>
<dbReference type="Gene3D" id="3.40.50.11960">
    <property type="match status" value="1"/>
</dbReference>
<dbReference type="EMBL" id="GG738853">
    <property type="protein sequence ID" value="EFC47695.1"/>
    <property type="molecule type" value="Genomic_DNA"/>
</dbReference>
<dbReference type="VEuPathDB" id="AmoebaDB:NAEGRDRAFT_46889"/>
<keyword evidence="1" id="KW-0175">Coiled coil</keyword>
<feature type="coiled-coil region" evidence="1">
    <location>
        <begin position="195"/>
        <end position="232"/>
    </location>
</feature>
<dbReference type="RefSeq" id="XP_002680439.1">
    <property type="nucleotide sequence ID" value="XM_002680393.1"/>
</dbReference>
<sequence>MSENNLLIVHALRKTNSSSDNATVEYTQEEILEQVIGIDNFVKENNIKLKLQTKYYSADINIHFWNVEKESVCPFDWKSSSVQVIVGIPDYQSDMVLEAILKYSNEIESGFIYHLEQPNEKLAKESQSWCVDNNFEMVVKNFTEEKTDNGIIEEKQGIKRLMEAIECTMWPAMNRIDPKAVKAQQESSKKEEKPIEQIKDAKELLGSEAEIVEEDEKEIESFERLMHEILNIRKDSKTIGDDERKKRAELATLKLLSMMGDEDEYLSDEDY</sequence>
<dbReference type="Pfam" id="PF10199">
    <property type="entry name" value="Adaptin_binding"/>
    <property type="match status" value="1"/>
</dbReference>
<dbReference type="PANTHER" id="PTHR14659">
    <property type="entry name" value="ALPHA- AND GAMMA-ADAPTIN-BINDING PROTEIN P34"/>
    <property type="match status" value="1"/>
</dbReference>
<organism evidence="3">
    <name type="scientific">Naegleria gruberi</name>
    <name type="common">Amoeba</name>
    <dbReference type="NCBI Taxonomy" id="5762"/>
    <lineage>
        <taxon>Eukaryota</taxon>
        <taxon>Discoba</taxon>
        <taxon>Heterolobosea</taxon>
        <taxon>Tetramitia</taxon>
        <taxon>Eutetramitia</taxon>
        <taxon>Vahlkampfiidae</taxon>
        <taxon>Naegleria</taxon>
    </lineage>
</organism>
<accession>D2V5R5</accession>
<dbReference type="OrthoDB" id="1741717at2759"/>
<reference evidence="2 3" key="1">
    <citation type="journal article" date="2010" name="Cell">
        <title>The genome of Naegleria gruberi illuminates early eukaryotic versatility.</title>
        <authorList>
            <person name="Fritz-Laylin L.K."/>
            <person name="Prochnik S.E."/>
            <person name="Ginger M.L."/>
            <person name="Dacks J.B."/>
            <person name="Carpenter M.L."/>
            <person name="Field M.C."/>
            <person name="Kuo A."/>
            <person name="Paredez A."/>
            <person name="Chapman J."/>
            <person name="Pham J."/>
            <person name="Shu S."/>
            <person name="Neupane R."/>
            <person name="Cipriano M."/>
            <person name="Mancuso J."/>
            <person name="Tu H."/>
            <person name="Salamov A."/>
            <person name="Lindquist E."/>
            <person name="Shapiro H."/>
            <person name="Lucas S."/>
            <person name="Grigoriev I.V."/>
            <person name="Cande W.Z."/>
            <person name="Fulton C."/>
            <person name="Rokhsar D.S."/>
            <person name="Dawson S.C."/>
        </authorList>
    </citation>
    <scope>NUCLEOTIDE SEQUENCE [LARGE SCALE GENOMIC DNA]</scope>
    <source>
        <strain evidence="2 3">NEG-M</strain>
    </source>
</reference>
<keyword evidence="3" id="KW-1185">Reference proteome</keyword>
<dbReference type="AlphaFoldDB" id="D2V5R5"/>
<dbReference type="PANTHER" id="PTHR14659:SF1">
    <property type="entry name" value="ALPHA- AND GAMMA-ADAPTIN-BINDING PROTEIN P34"/>
    <property type="match status" value="1"/>
</dbReference>
<gene>
    <name evidence="2" type="ORF">NAEGRDRAFT_46889</name>
</gene>
<dbReference type="InParanoid" id="D2V5R5"/>
<evidence type="ECO:0000313" key="2">
    <source>
        <dbReference type="EMBL" id="EFC47695.1"/>
    </source>
</evidence>